<proteinExistence type="predicted"/>
<organism evidence="1">
    <name type="scientific">hydrothermal vent metagenome</name>
    <dbReference type="NCBI Taxonomy" id="652676"/>
    <lineage>
        <taxon>unclassified sequences</taxon>
        <taxon>metagenomes</taxon>
        <taxon>ecological metagenomes</taxon>
    </lineage>
</organism>
<sequence>MKNKSYSFTILLLLLILQSNIVLCQEKQADSLSRVFSQITLGFTELTSVVVGYNFDNHNALSFKFSGGVIISTDAFLCPNNANAIGIRYSYHFNQNKCFLSNINITPSIIYYVGIDQASFPTNSYVKGYIIELTTGNKIKYEQGFSFFYEVGLFVTQLKGRELRLWPTLKIGTNYNF</sequence>
<dbReference type="AlphaFoldDB" id="A0A3B1C8Y3"/>
<evidence type="ECO:0000313" key="1">
    <source>
        <dbReference type="EMBL" id="VAX20328.1"/>
    </source>
</evidence>
<gene>
    <name evidence="1" type="ORF">MNBD_IGNAVI01-1581</name>
</gene>
<reference evidence="1" key="1">
    <citation type="submission" date="2018-06" db="EMBL/GenBank/DDBJ databases">
        <authorList>
            <person name="Zhirakovskaya E."/>
        </authorList>
    </citation>
    <scope>NUCLEOTIDE SEQUENCE</scope>
</reference>
<evidence type="ECO:0008006" key="2">
    <source>
        <dbReference type="Google" id="ProtNLM"/>
    </source>
</evidence>
<name>A0A3B1C8Y3_9ZZZZ</name>
<dbReference type="EMBL" id="UOGD01000165">
    <property type="protein sequence ID" value="VAX20328.1"/>
    <property type="molecule type" value="Genomic_DNA"/>
</dbReference>
<accession>A0A3B1C8Y3</accession>
<protein>
    <recommendedName>
        <fullName evidence="2">Outer membrane protein beta-barrel domain-containing protein</fullName>
    </recommendedName>
</protein>